<proteinExistence type="predicted"/>
<organism evidence="1 2">
    <name type="scientific">Flavihumibacter stibioxidans</name>
    <dbReference type="NCBI Taxonomy" id="1834163"/>
    <lineage>
        <taxon>Bacteria</taxon>
        <taxon>Pseudomonadati</taxon>
        <taxon>Bacteroidota</taxon>
        <taxon>Chitinophagia</taxon>
        <taxon>Chitinophagales</taxon>
        <taxon>Chitinophagaceae</taxon>
        <taxon>Flavihumibacter</taxon>
    </lineage>
</organism>
<dbReference type="Proteomes" id="UP000765802">
    <property type="component" value="Unassembled WGS sequence"/>
</dbReference>
<dbReference type="InterPro" id="IPR036761">
    <property type="entry name" value="TTHA0802/YceI-like_sf"/>
</dbReference>
<dbReference type="RefSeq" id="WP_187256699.1">
    <property type="nucleotide sequence ID" value="NZ_JBHULF010000014.1"/>
</dbReference>
<evidence type="ECO:0008006" key="3">
    <source>
        <dbReference type="Google" id="ProtNLM"/>
    </source>
</evidence>
<name>A0ABR7M8U8_9BACT</name>
<dbReference type="EMBL" id="MBUA01000012">
    <property type="protein sequence ID" value="MBC6491407.1"/>
    <property type="molecule type" value="Genomic_DNA"/>
</dbReference>
<evidence type="ECO:0000313" key="2">
    <source>
        <dbReference type="Proteomes" id="UP000765802"/>
    </source>
</evidence>
<comment type="caution">
    <text evidence="1">The sequence shown here is derived from an EMBL/GenBank/DDBJ whole genome shotgun (WGS) entry which is preliminary data.</text>
</comment>
<sequence length="194" mass="22377">MTTVLMILFHFLFNPGSKPPVAEKWIIDRNSVFTIEGKSNVAPFRCQTTEYLNNDTITLFRNENPNAPYSFSGGLKILIRWFDCEQQVMTREMWRTLKEKEKPEMKINLISITRFNQHSQKAMGLVDIELAGVTKRCEILFEVHNGQPKLLSFSGTRQMCFADFKLKPPNKLAGLIKVEENLMVRFKINMKAAG</sequence>
<protein>
    <recommendedName>
        <fullName evidence="3">YceI-like domain-containing protein</fullName>
    </recommendedName>
</protein>
<gene>
    <name evidence="1" type="ORF">BC349_10210</name>
</gene>
<accession>A0ABR7M8U8</accession>
<keyword evidence="2" id="KW-1185">Reference proteome</keyword>
<reference evidence="1 2" key="1">
    <citation type="submission" date="2016-07" db="EMBL/GenBank/DDBJ databases">
        <title>Genome analysis of Flavihumibacter stibioxidans YS-17.</title>
        <authorList>
            <person name="Shi K."/>
            <person name="Han Y."/>
            <person name="Wang G."/>
        </authorList>
    </citation>
    <scope>NUCLEOTIDE SEQUENCE [LARGE SCALE GENOMIC DNA]</scope>
    <source>
        <strain evidence="1 2">YS-17</strain>
    </source>
</reference>
<dbReference type="Gene3D" id="2.40.128.110">
    <property type="entry name" value="Lipid/polyisoprenoid-binding, YceI-like"/>
    <property type="match status" value="1"/>
</dbReference>
<evidence type="ECO:0000313" key="1">
    <source>
        <dbReference type="EMBL" id="MBC6491407.1"/>
    </source>
</evidence>